<dbReference type="Pfam" id="PF19054">
    <property type="entry name" value="DUF5753"/>
    <property type="match status" value="1"/>
</dbReference>
<evidence type="ECO:0000313" key="2">
    <source>
        <dbReference type="EMBL" id="MBB5996665.1"/>
    </source>
</evidence>
<comment type="caution">
    <text evidence="2">The sequence shown here is derived from an EMBL/GenBank/DDBJ whole genome shotgun (WGS) entry which is preliminary data.</text>
</comment>
<dbReference type="PROSITE" id="PS50943">
    <property type="entry name" value="HTH_CROC1"/>
    <property type="match status" value="1"/>
</dbReference>
<proteinExistence type="predicted"/>
<evidence type="ECO:0000313" key="3">
    <source>
        <dbReference type="Proteomes" id="UP000578077"/>
    </source>
</evidence>
<dbReference type="Proteomes" id="UP000578077">
    <property type="component" value="Unassembled WGS sequence"/>
</dbReference>
<organism evidence="2 3">
    <name type="scientific">Streptomonospora salina</name>
    <dbReference type="NCBI Taxonomy" id="104205"/>
    <lineage>
        <taxon>Bacteria</taxon>
        <taxon>Bacillati</taxon>
        <taxon>Actinomycetota</taxon>
        <taxon>Actinomycetes</taxon>
        <taxon>Streptosporangiales</taxon>
        <taxon>Nocardiopsidaceae</taxon>
        <taxon>Streptomonospora</taxon>
    </lineage>
</organism>
<dbReference type="RefSeq" id="WP_184632962.1">
    <property type="nucleotide sequence ID" value="NZ_BAABKT010000025.1"/>
</dbReference>
<dbReference type="EMBL" id="JACHLY010000001">
    <property type="protein sequence ID" value="MBB5996665.1"/>
    <property type="molecule type" value="Genomic_DNA"/>
</dbReference>
<feature type="domain" description="HTH cro/C1-type" evidence="1">
    <location>
        <begin position="18"/>
        <end position="74"/>
    </location>
</feature>
<accession>A0A841E0K3</accession>
<dbReference type="CDD" id="cd00093">
    <property type="entry name" value="HTH_XRE"/>
    <property type="match status" value="1"/>
</dbReference>
<dbReference type="SUPFAM" id="SSF47413">
    <property type="entry name" value="lambda repressor-like DNA-binding domains"/>
    <property type="match status" value="1"/>
</dbReference>
<dbReference type="InterPro" id="IPR043917">
    <property type="entry name" value="DUF5753"/>
</dbReference>
<name>A0A841E0K3_9ACTN</name>
<reference evidence="2 3" key="1">
    <citation type="submission" date="2020-08" db="EMBL/GenBank/DDBJ databases">
        <title>Sequencing the genomes of 1000 actinobacteria strains.</title>
        <authorList>
            <person name="Klenk H.-P."/>
        </authorList>
    </citation>
    <scope>NUCLEOTIDE SEQUENCE [LARGE SCALE GENOMIC DNA]</scope>
    <source>
        <strain evidence="2 3">DSM 44593</strain>
    </source>
</reference>
<keyword evidence="3" id="KW-1185">Reference proteome</keyword>
<dbReference type="GO" id="GO:0003677">
    <property type="term" value="F:DNA binding"/>
    <property type="evidence" value="ECO:0007669"/>
    <property type="project" value="InterPro"/>
</dbReference>
<dbReference type="InterPro" id="IPR010982">
    <property type="entry name" value="Lambda_DNA-bd_dom_sf"/>
</dbReference>
<dbReference type="InterPro" id="IPR001387">
    <property type="entry name" value="Cro/C1-type_HTH"/>
</dbReference>
<dbReference type="SMART" id="SM00530">
    <property type="entry name" value="HTH_XRE"/>
    <property type="match status" value="1"/>
</dbReference>
<gene>
    <name evidence="2" type="ORF">HNR25_000416</name>
</gene>
<dbReference type="AlphaFoldDB" id="A0A841E0K3"/>
<protein>
    <submittedName>
        <fullName evidence="2">Transcriptional regulator with XRE-family HTH domain</fullName>
    </submittedName>
</protein>
<dbReference type="Pfam" id="PF13560">
    <property type="entry name" value="HTH_31"/>
    <property type="match status" value="1"/>
</dbReference>
<evidence type="ECO:0000259" key="1">
    <source>
        <dbReference type="PROSITE" id="PS50943"/>
    </source>
</evidence>
<dbReference type="Gene3D" id="1.10.260.40">
    <property type="entry name" value="lambda repressor-like DNA-binding domains"/>
    <property type="match status" value="1"/>
</dbReference>
<sequence>MTRSLSPTVRRRRLARVLRQLREAAKLTLDAAAKQSGVPRATLGKLETAELKRIRLSDLDSLARLYEVDNESRLAMHQLAKDATERGWWSKYKDVFGAQALPDFEVEASIIKTFQPQVIPGLLQTPAYTRAVFTGTNAFAEDEVKRHVDARMERQRILTHPYPPEYAAIIDEAALRRPAGGPRCTSEQLHHLIDMARLPHVTVHVLPFSAGMHAASLGGFVIMEFPEASDPSIAHSETPTASLFVEAEEEIRRYDAMWREAHNASLTVAQSIDFINDVISTLECEQ</sequence>